<organism evidence="7 8">
    <name type="scientific">Dielma fastidiosa</name>
    <dbReference type="NCBI Taxonomy" id="1034346"/>
    <lineage>
        <taxon>Bacteria</taxon>
        <taxon>Bacillati</taxon>
        <taxon>Bacillota</taxon>
        <taxon>Erysipelotrichia</taxon>
        <taxon>Erysipelotrichales</taxon>
        <taxon>Erysipelotrichaceae</taxon>
        <taxon>Dielma</taxon>
    </lineage>
</organism>
<dbReference type="Proteomes" id="UP000247612">
    <property type="component" value="Unassembled WGS sequence"/>
</dbReference>
<feature type="domain" description="DUF1232" evidence="6">
    <location>
        <begin position="30"/>
        <end position="66"/>
    </location>
</feature>
<keyword evidence="4 5" id="KW-0472">Membrane</keyword>
<evidence type="ECO:0000256" key="4">
    <source>
        <dbReference type="ARBA" id="ARBA00023136"/>
    </source>
</evidence>
<evidence type="ECO:0000256" key="3">
    <source>
        <dbReference type="ARBA" id="ARBA00022989"/>
    </source>
</evidence>
<proteinExistence type="predicted"/>
<accession>A0A318KRH2</accession>
<dbReference type="InterPro" id="IPR010652">
    <property type="entry name" value="DUF1232"/>
</dbReference>
<evidence type="ECO:0000313" key="8">
    <source>
        <dbReference type="Proteomes" id="UP000247612"/>
    </source>
</evidence>
<sequence>MTLKERAKKLKVDIPTIFLAMRDQDTPLPAKILAMITVGYALSPIDLIPDFIPVLGYLDDVILLPFLILLTLKCIPEDIYAKHHQAAEHLWEDGKPKKWYYALPIVCIWLLVFVLILKMIWK</sequence>
<dbReference type="Pfam" id="PF06803">
    <property type="entry name" value="DUF1232"/>
    <property type="match status" value="1"/>
</dbReference>
<evidence type="ECO:0000313" key="7">
    <source>
        <dbReference type="EMBL" id="PXX80431.1"/>
    </source>
</evidence>
<dbReference type="EMBL" id="QJKH01000003">
    <property type="protein sequence ID" value="PXX80431.1"/>
    <property type="molecule type" value="Genomic_DNA"/>
</dbReference>
<keyword evidence="2 5" id="KW-0812">Transmembrane</keyword>
<gene>
    <name evidence="7" type="ORF">DES51_10322</name>
</gene>
<dbReference type="STRING" id="1034346.GCA_000313565_02155"/>
<keyword evidence="8" id="KW-1185">Reference proteome</keyword>
<dbReference type="AlphaFoldDB" id="A0A318KRH2"/>
<comment type="caution">
    <text evidence="7">The sequence shown here is derived from an EMBL/GenBank/DDBJ whole genome shotgun (WGS) entry which is preliminary data.</text>
</comment>
<feature type="transmembrane region" description="Helical" evidence="5">
    <location>
        <begin position="99"/>
        <end position="121"/>
    </location>
</feature>
<name>A0A318KRH2_9FIRM</name>
<dbReference type="RefSeq" id="WP_022938457.1">
    <property type="nucleotide sequence ID" value="NZ_CABKRQ010000005.1"/>
</dbReference>
<evidence type="ECO:0000256" key="2">
    <source>
        <dbReference type="ARBA" id="ARBA00022692"/>
    </source>
</evidence>
<reference evidence="7 8" key="1">
    <citation type="submission" date="2018-05" db="EMBL/GenBank/DDBJ databases">
        <title>Genomic Encyclopedia of Type Strains, Phase IV (KMG-IV): sequencing the most valuable type-strain genomes for metagenomic binning, comparative biology and taxonomic classification.</title>
        <authorList>
            <person name="Goeker M."/>
        </authorList>
    </citation>
    <scope>NUCLEOTIDE SEQUENCE [LARGE SCALE GENOMIC DNA]</scope>
    <source>
        <strain evidence="7 8">JC118</strain>
    </source>
</reference>
<protein>
    <submittedName>
        <fullName evidence="7">Uncharacterized protein DUF1232</fullName>
    </submittedName>
</protein>
<keyword evidence="3 5" id="KW-1133">Transmembrane helix</keyword>
<evidence type="ECO:0000256" key="1">
    <source>
        <dbReference type="ARBA" id="ARBA00004127"/>
    </source>
</evidence>
<dbReference type="OrthoDB" id="9800202at2"/>
<evidence type="ECO:0000256" key="5">
    <source>
        <dbReference type="SAM" id="Phobius"/>
    </source>
</evidence>
<comment type="subcellular location">
    <subcellularLocation>
        <location evidence="1">Endomembrane system</location>
        <topology evidence="1">Multi-pass membrane protein</topology>
    </subcellularLocation>
</comment>
<dbReference type="GO" id="GO:0012505">
    <property type="term" value="C:endomembrane system"/>
    <property type="evidence" value="ECO:0007669"/>
    <property type="project" value="UniProtKB-SubCell"/>
</dbReference>
<evidence type="ECO:0000259" key="6">
    <source>
        <dbReference type="Pfam" id="PF06803"/>
    </source>
</evidence>